<sequence>MDHAAVNTFVRQQWDSSVVSSLSRLVEIPAVSPGFDPDWEANGRLDAAIGHVREWIEARGIAGVATEVVRLPGRSPLLLVDVPGTDGAADGSAETALLYGHLDKQPPMEGWSAGFGPWDPVVHEGRLYGRGSVDDGYSGYAAVTAIEALRAQGGRHPRCVLLLETGEESGSPDLPAYLDHLSERLGRIGLVVCLDSGGGDYERLWLTTSLRGLVQVNLTVKVLDSGQHSGAASGLVPDSFRIARRLLDRLEDPETGEILLPELNVRIPDSRAAEARAGVEAAPGLVRGSVELPRGMRMVHEDEAELALNNWWRPTLTVIGADGLPRPEEAGNVLRSRTTLDLSFRLPPTADPDAALRAVRSTLERDVPYGAEVEFGHEEAGRGFNAPETAPWLNEALDRASAEVFGAGWRSMGLGGSIPFMGLLHERYPEAQFVVTGALGPRSNAHVPDESLDLDYAAKVTSAVAYVLDAHARK</sequence>
<dbReference type="STRING" id="995062.SAMN04489718_3355"/>
<dbReference type="InterPro" id="IPR051458">
    <property type="entry name" value="Cyt/Met_Dipeptidase"/>
</dbReference>
<reference evidence="6" key="1">
    <citation type="submission" date="2016-10" db="EMBL/GenBank/DDBJ databases">
        <authorList>
            <person name="Varghese N."/>
            <person name="Submissions S."/>
        </authorList>
    </citation>
    <scope>NUCLEOTIDE SEQUENCE [LARGE SCALE GENOMIC DNA]</scope>
    <source>
        <strain evidence="6">DSM 45459</strain>
    </source>
</reference>
<keyword evidence="6" id="KW-1185">Reference proteome</keyword>
<dbReference type="EMBL" id="FNKO01000002">
    <property type="protein sequence ID" value="SDR06835.1"/>
    <property type="molecule type" value="Genomic_DNA"/>
</dbReference>
<keyword evidence="2" id="KW-0479">Metal-binding</keyword>
<dbReference type="InterPro" id="IPR002933">
    <property type="entry name" value="Peptidase_M20"/>
</dbReference>
<dbReference type="GO" id="GO:0006508">
    <property type="term" value="P:proteolysis"/>
    <property type="evidence" value="ECO:0007669"/>
    <property type="project" value="UniProtKB-KW"/>
</dbReference>
<accession>A0A1H1G145</accession>
<dbReference type="Gene3D" id="3.40.630.10">
    <property type="entry name" value="Zn peptidases"/>
    <property type="match status" value="1"/>
</dbReference>
<dbReference type="OrthoDB" id="9761532at2"/>
<evidence type="ECO:0000313" key="5">
    <source>
        <dbReference type="EMBL" id="SDR06835.1"/>
    </source>
</evidence>
<gene>
    <name evidence="5" type="ORF">SAMN04489718_3355</name>
</gene>
<dbReference type="Pfam" id="PF07687">
    <property type="entry name" value="M20_dimer"/>
    <property type="match status" value="1"/>
</dbReference>
<evidence type="ECO:0000256" key="2">
    <source>
        <dbReference type="ARBA" id="ARBA00022723"/>
    </source>
</evidence>
<keyword evidence="3" id="KW-0378">Hydrolase</keyword>
<dbReference type="PANTHER" id="PTHR43270:SF4">
    <property type="entry name" value="CARNOSINE DIPEPTIDASE 2, ISOFORM A"/>
    <property type="match status" value="1"/>
</dbReference>
<dbReference type="Proteomes" id="UP000199301">
    <property type="component" value="Unassembled WGS sequence"/>
</dbReference>
<evidence type="ECO:0000313" key="6">
    <source>
        <dbReference type="Proteomes" id="UP000199301"/>
    </source>
</evidence>
<keyword evidence="1" id="KW-0645">Protease</keyword>
<evidence type="ECO:0000259" key="4">
    <source>
        <dbReference type="Pfam" id="PF07687"/>
    </source>
</evidence>
<dbReference type="PANTHER" id="PTHR43270">
    <property type="entry name" value="BETA-ALA-HIS DIPEPTIDASE"/>
    <property type="match status" value="1"/>
</dbReference>
<dbReference type="SUPFAM" id="SSF53187">
    <property type="entry name" value="Zn-dependent exopeptidases"/>
    <property type="match status" value="1"/>
</dbReference>
<dbReference type="AlphaFoldDB" id="A0A1H1G145"/>
<name>A0A1H1G145_9ACTN</name>
<dbReference type="Pfam" id="PF01546">
    <property type="entry name" value="Peptidase_M20"/>
    <property type="match status" value="1"/>
</dbReference>
<dbReference type="GO" id="GO:0008233">
    <property type="term" value="F:peptidase activity"/>
    <property type="evidence" value="ECO:0007669"/>
    <property type="project" value="UniProtKB-KW"/>
</dbReference>
<protein>
    <submittedName>
        <fullName evidence="5">Acetylornithine deacetylase/Succinyl-diaminopimelate desuccinylase</fullName>
    </submittedName>
</protein>
<dbReference type="InterPro" id="IPR011650">
    <property type="entry name" value="Peptidase_M20_dimer"/>
</dbReference>
<evidence type="ECO:0000256" key="1">
    <source>
        <dbReference type="ARBA" id="ARBA00022670"/>
    </source>
</evidence>
<dbReference type="RefSeq" id="WP_092525406.1">
    <property type="nucleotide sequence ID" value="NZ_FNKO01000002.1"/>
</dbReference>
<dbReference type="GO" id="GO:0046872">
    <property type="term" value="F:metal ion binding"/>
    <property type="evidence" value="ECO:0007669"/>
    <property type="project" value="UniProtKB-KW"/>
</dbReference>
<evidence type="ECO:0000256" key="3">
    <source>
        <dbReference type="ARBA" id="ARBA00022801"/>
    </source>
</evidence>
<organism evidence="5 6">
    <name type="scientific">Actinopolyspora saharensis</name>
    <dbReference type="NCBI Taxonomy" id="995062"/>
    <lineage>
        <taxon>Bacteria</taxon>
        <taxon>Bacillati</taxon>
        <taxon>Actinomycetota</taxon>
        <taxon>Actinomycetes</taxon>
        <taxon>Actinopolysporales</taxon>
        <taxon>Actinopolysporaceae</taxon>
        <taxon>Actinopolyspora</taxon>
    </lineage>
</organism>
<proteinExistence type="predicted"/>
<feature type="domain" description="Peptidase M20 dimerisation" evidence="4">
    <location>
        <begin position="209"/>
        <end position="366"/>
    </location>
</feature>
<dbReference type="Gene3D" id="3.30.70.360">
    <property type="match status" value="1"/>
</dbReference>